<gene>
    <name evidence="2" type="ORF">C8F04DRAFT_353585</name>
</gene>
<dbReference type="AlphaFoldDB" id="A0AAD6T734"/>
<comment type="caution">
    <text evidence="2">The sequence shown here is derived from an EMBL/GenBank/DDBJ whole genome shotgun (WGS) entry which is preliminary data.</text>
</comment>
<keyword evidence="3" id="KW-1185">Reference proteome</keyword>
<feature type="compositionally biased region" description="Low complexity" evidence="1">
    <location>
        <begin position="71"/>
        <end position="80"/>
    </location>
</feature>
<accession>A0AAD6T734</accession>
<proteinExistence type="predicted"/>
<evidence type="ECO:0000256" key="1">
    <source>
        <dbReference type="SAM" id="MobiDB-lite"/>
    </source>
</evidence>
<sequence>MPPPGTQAAAYTAAYVSGGTPLWIAVKAARLDLFAREPTGPEPSSIISRFYMPPHESVPGKARRQSNSQPSRGSLLSRFGGSANNVLKPRRLAEPMILVPYLSPQWIDHNEFNEKRSGYPAPPSRRKTGRLDFIHSRLEVGVRANVTRKTQRSDFMWPQCRPDSLWRGATPPPVRLVSQGLRAILAAASKFNCPRLLPGLTGPILVEP</sequence>
<dbReference type="Proteomes" id="UP001218188">
    <property type="component" value="Unassembled WGS sequence"/>
</dbReference>
<organism evidence="2 3">
    <name type="scientific">Mycena alexandri</name>
    <dbReference type="NCBI Taxonomy" id="1745969"/>
    <lineage>
        <taxon>Eukaryota</taxon>
        <taxon>Fungi</taxon>
        <taxon>Dikarya</taxon>
        <taxon>Basidiomycota</taxon>
        <taxon>Agaricomycotina</taxon>
        <taxon>Agaricomycetes</taxon>
        <taxon>Agaricomycetidae</taxon>
        <taxon>Agaricales</taxon>
        <taxon>Marasmiineae</taxon>
        <taxon>Mycenaceae</taxon>
        <taxon>Mycena</taxon>
    </lineage>
</organism>
<reference evidence="2" key="1">
    <citation type="submission" date="2023-03" db="EMBL/GenBank/DDBJ databases">
        <title>Massive genome expansion in bonnet fungi (Mycena s.s.) driven by repeated elements and novel gene families across ecological guilds.</title>
        <authorList>
            <consortium name="Lawrence Berkeley National Laboratory"/>
            <person name="Harder C.B."/>
            <person name="Miyauchi S."/>
            <person name="Viragh M."/>
            <person name="Kuo A."/>
            <person name="Thoen E."/>
            <person name="Andreopoulos B."/>
            <person name="Lu D."/>
            <person name="Skrede I."/>
            <person name="Drula E."/>
            <person name="Henrissat B."/>
            <person name="Morin E."/>
            <person name="Kohler A."/>
            <person name="Barry K."/>
            <person name="LaButti K."/>
            <person name="Morin E."/>
            <person name="Salamov A."/>
            <person name="Lipzen A."/>
            <person name="Mereny Z."/>
            <person name="Hegedus B."/>
            <person name="Baldrian P."/>
            <person name="Stursova M."/>
            <person name="Weitz H."/>
            <person name="Taylor A."/>
            <person name="Grigoriev I.V."/>
            <person name="Nagy L.G."/>
            <person name="Martin F."/>
            <person name="Kauserud H."/>
        </authorList>
    </citation>
    <scope>NUCLEOTIDE SEQUENCE</scope>
    <source>
        <strain evidence="2">CBHHK200</strain>
    </source>
</reference>
<name>A0AAD6T734_9AGAR</name>
<evidence type="ECO:0000313" key="3">
    <source>
        <dbReference type="Proteomes" id="UP001218188"/>
    </source>
</evidence>
<protein>
    <submittedName>
        <fullName evidence="2">Uncharacterized protein</fullName>
    </submittedName>
</protein>
<feature type="region of interest" description="Disordered" evidence="1">
    <location>
        <begin position="53"/>
        <end position="80"/>
    </location>
</feature>
<evidence type="ECO:0000313" key="2">
    <source>
        <dbReference type="EMBL" id="KAJ7038562.1"/>
    </source>
</evidence>
<dbReference type="EMBL" id="JARJCM010000031">
    <property type="protein sequence ID" value="KAJ7038562.1"/>
    <property type="molecule type" value="Genomic_DNA"/>
</dbReference>